<evidence type="ECO:0000313" key="5">
    <source>
        <dbReference type="Proteomes" id="UP000698963"/>
    </source>
</evidence>
<dbReference type="PANTHER" id="PTHR36838">
    <property type="entry name" value="AUXIN EFFLUX CARRIER FAMILY PROTEIN"/>
    <property type="match status" value="1"/>
</dbReference>
<protein>
    <recommendedName>
        <fullName evidence="6">AEC family transporter</fullName>
    </recommendedName>
</protein>
<dbReference type="PANTHER" id="PTHR36838:SF3">
    <property type="entry name" value="TRANSPORTER AUXIN EFFLUX CARRIER EC FAMILY"/>
    <property type="match status" value="1"/>
</dbReference>
<feature type="transmembrane region" description="Helical" evidence="3">
    <location>
        <begin position="174"/>
        <end position="192"/>
    </location>
</feature>
<feature type="transmembrane region" description="Helical" evidence="3">
    <location>
        <begin position="104"/>
        <end position="127"/>
    </location>
</feature>
<dbReference type="AlphaFoldDB" id="A0A921DRE2"/>
<dbReference type="GO" id="GO:0012505">
    <property type="term" value="C:endomembrane system"/>
    <property type="evidence" value="ECO:0007669"/>
    <property type="project" value="UniProtKB-SubCell"/>
</dbReference>
<dbReference type="RefSeq" id="WP_304121498.1">
    <property type="nucleotide sequence ID" value="NZ_DYZA01000081.1"/>
</dbReference>
<name>A0A921DRE2_9BACT</name>
<organism evidence="4 5">
    <name type="scientific">Mailhella massiliensis</name>
    <dbReference type="NCBI Taxonomy" id="1903261"/>
    <lineage>
        <taxon>Bacteria</taxon>
        <taxon>Pseudomonadati</taxon>
        <taxon>Thermodesulfobacteriota</taxon>
        <taxon>Desulfovibrionia</taxon>
        <taxon>Desulfovibrionales</taxon>
        <taxon>Desulfovibrionaceae</taxon>
        <taxon>Mailhella</taxon>
    </lineage>
</organism>
<keyword evidence="3" id="KW-1133">Transmembrane helix</keyword>
<dbReference type="Gene3D" id="1.20.1530.20">
    <property type="match status" value="1"/>
</dbReference>
<gene>
    <name evidence="4" type="ORF">K8W16_04495</name>
</gene>
<comment type="caution">
    <text evidence="4">The sequence shown here is derived from an EMBL/GenBank/DDBJ whole genome shotgun (WGS) entry which is preliminary data.</text>
</comment>
<feature type="transmembrane region" description="Helical" evidence="3">
    <location>
        <begin position="44"/>
        <end position="64"/>
    </location>
</feature>
<feature type="transmembrane region" description="Helical" evidence="3">
    <location>
        <begin position="198"/>
        <end position="218"/>
    </location>
</feature>
<proteinExistence type="predicted"/>
<feature type="transmembrane region" description="Helical" evidence="3">
    <location>
        <begin position="265"/>
        <end position="283"/>
    </location>
</feature>
<dbReference type="EMBL" id="DYZA01000081">
    <property type="protein sequence ID" value="HJD96888.1"/>
    <property type="molecule type" value="Genomic_DNA"/>
</dbReference>
<reference evidence="4" key="1">
    <citation type="journal article" date="2021" name="PeerJ">
        <title>Extensive microbial diversity within the chicken gut microbiome revealed by metagenomics and culture.</title>
        <authorList>
            <person name="Gilroy R."/>
            <person name="Ravi A."/>
            <person name="Getino M."/>
            <person name="Pursley I."/>
            <person name="Horton D.L."/>
            <person name="Alikhan N.F."/>
            <person name="Baker D."/>
            <person name="Gharbi K."/>
            <person name="Hall N."/>
            <person name="Watson M."/>
            <person name="Adriaenssens E.M."/>
            <person name="Foster-Nyarko E."/>
            <person name="Jarju S."/>
            <person name="Secka A."/>
            <person name="Antonio M."/>
            <person name="Oren A."/>
            <person name="Chaudhuri R.R."/>
            <person name="La Ragione R."/>
            <person name="Hildebrand F."/>
            <person name="Pallen M.J."/>
        </authorList>
    </citation>
    <scope>NUCLEOTIDE SEQUENCE</scope>
    <source>
        <strain evidence="4">ChiGjej2B2-19336</strain>
    </source>
</reference>
<feature type="transmembrane region" description="Helical" evidence="3">
    <location>
        <begin position="71"/>
        <end position="92"/>
    </location>
</feature>
<evidence type="ECO:0000256" key="3">
    <source>
        <dbReference type="SAM" id="Phobius"/>
    </source>
</evidence>
<evidence type="ECO:0000256" key="1">
    <source>
        <dbReference type="ARBA" id="ARBA00004127"/>
    </source>
</evidence>
<dbReference type="Proteomes" id="UP000698963">
    <property type="component" value="Unassembled WGS sequence"/>
</dbReference>
<comment type="subcellular location">
    <subcellularLocation>
        <location evidence="1">Endomembrane system</location>
        <topology evidence="1">Multi-pass membrane protein</topology>
    </subcellularLocation>
</comment>
<evidence type="ECO:0008006" key="6">
    <source>
        <dbReference type="Google" id="ProtNLM"/>
    </source>
</evidence>
<sequence>MDRLLLTLTIIFVSLLAGYAVRQWVGSGRAPLSGQALSRIRLLIQKIAMFGLIPVSAMLSLWGLPSPDPRLLSLPALGLAAWVAGGALALALSRLMRLSPAKTGSLYCCGTFTNIGAVGTLVAVMYFGEQAIAMASLYRLCEEMFYFSVALPVARSFSEKPREGSSRRFRFDPVLAAIVSALALGLALNLGGVPRPDFFGLLSTAAMLTGTVCFLLSIGMGLRLSRMACYAKESAAVSLIKFVLVPVLITSLAMLAGLGGVEGGVPLKVVAILSAMPVAMNALIPPSLFDLDLDLANACWVFTTLELVVVLPVLILILPLL</sequence>
<feature type="transmembrane region" description="Helical" evidence="3">
    <location>
        <begin position="239"/>
        <end position="259"/>
    </location>
</feature>
<keyword evidence="3" id="KW-0812">Transmembrane</keyword>
<keyword evidence="2" id="KW-0813">Transport</keyword>
<evidence type="ECO:0000256" key="2">
    <source>
        <dbReference type="ARBA" id="ARBA00022448"/>
    </source>
</evidence>
<keyword evidence="3" id="KW-0472">Membrane</keyword>
<dbReference type="InterPro" id="IPR038770">
    <property type="entry name" value="Na+/solute_symporter_sf"/>
</dbReference>
<accession>A0A921DRE2</accession>
<evidence type="ECO:0000313" key="4">
    <source>
        <dbReference type="EMBL" id="HJD96888.1"/>
    </source>
</evidence>
<reference evidence="4" key="2">
    <citation type="submission" date="2021-09" db="EMBL/GenBank/DDBJ databases">
        <authorList>
            <person name="Gilroy R."/>
        </authorList>
    </citation>
    <scope>NUCLEOTIDE SEQUENCE</scope>
    <source>
        <strain evidence="4">ChiGjej2B2-19336</strain>
    </source>
</reference>
<feature type="transmembrane region" description="Helical" evidence="3">
    <location>
        <begin position="295"/>
        <end position="318"/>
    </location>
</feature>